<accession>A0A0P6YNX2</accession>
<comment type="caution">
    <text evidence="1">The sequence shown here is derived from an EMBL/GenBank/DDBJ whole genome shotgun (WGS) entry which is preliminary data.</text>
</comment>
<reference evidence="1 2" key="1">
    <citation type="submission" date="2015-07" db="EMBL/GenBank/DDBJ databases">
        <title>Whole genome sequence of Herpetosiphon geysericola DSM 7119.</title>
        <authorList>
            <person name="Hemp J."/>
            <person name="Ward L.M."/>
            <person name="Pace L.A."/>
            <person name="Fischer W.W."/>
        </authorList>
    </citation>
    <scope>NUCLEOTIDE SEQUENCE [LARGE SCALE GENOMIC DNA]</scope>
    <source>
        <strain evidence="1 2">DSM 7119</strain>
    </source>
</reference>
<dbReference type="AlphaFoldDB" id="A0A0P6YNX2"/>
<protein>
    <submittedName>
        <fullName evidence="1">Uncharacterized protein</fullName>
    </submittedName>
</protein>
<proteinExistence type="predicted"/>
<dbReference type="Proteomes" id="UP000050277">
    <property type="component" value="Unassembled WGS sequence"/>
</dbReference>
<organism evidence="1 2">
    <name type="scientific">Herpetosiphon geysericola</name>
    <dbReference type="NCBI Taxonomy" id="70996"/>
    <lineage>
        <taxon>Bacteria</taxon>
        <taxon>Bacillati</taxon>
        <taxon>Chloroflexota</taxon>
        <taxon>Chloroflexia</taxon>
        <taxon>Herpetosiphonales</taxon>
        <taxon>Herpetosiphonaceae</taxon>
        <taxon>Herpetosiphon</taxon>
    </lineage>
</organism>
<name>A0A0P6YNX2_9CHLR</name>
<keyword evidence="2" id="KW-1185">Reference proteome</keyword>
<sequence length="79" mass="8913">MAKNPLHNLQLMALLNEFCCTGVTKLMDRVPRLTVHIDETSFCAEKLPLVIEHTIGDACLAIRTKEWFIPYTSGMSTHP</sequence>
<gene>
    <name evidence="1" type="ORF">SE18_11415</name>
</gene>
<dbReference type="EMBL" id="LGKP01000020">
    <property type="protein sequence ID" value="KPL86932.1"/>
    <property type="molecule type" value="Genomic_DNA"/>
</dbReference>
<evidence type="ECO:0000313" key="2">
    <source>
        <dbReference type="Proteomes" id="UP000050277"/>
    </source>
</evidence>
<evidence type="ECO:0000313" key="1">
    <source>
        <dbReference type="EMBL" id="KPL86932.1"/>
    </source>
</evidence>